<gene>
    <name evidence="4" type="ORF">IV494_02420</name>
</gene>
<feature type="chain" id="PRO_5045126126" evidence="2">
    <location>
        <begin position="19"/>
        <end position="317"/>
    </location>
</feature>
<dbReference type="EMBL" id="JADPVI010000001">
    <property type="protein sequence ID" value="MBF8456024.1"/>
    <property type="molecule type" value="Genomic_DNA"/>
</dbReference>
<name>A0ABS0F8I6_9FLAO</name>
<protein>
    <submittedName>
        <fullName evidence="4">T9SS type A sorting domain-containing protein</fullName>
    </submittedName>
</protein>
<comment type="caution">
    <text evidence="4">The sequence shown here is derived from an EMBL/GenBank/DDBJ whole genome shotgun (WGS) entry which is preliminary data.</text>
</comment>
<dbReference type="Pfam" id="PF18962">
    <property type="entry name" value="Por_Secre_tail"/>
    <property type="match status" value="1"/>
</dbReference>
<sequence>MKKVYLLGAVFFALFANAQDFAAVSSSQSTQVLLPKAPGVIYSQPIVGTSGIVSDMLANGDFVATADDFILTDNSTISKINITGFQNQGNLETTISTGLIMYIYSDASGVPSGNPSTTAVTPIAKIDISKTSPAYSLVKTATNYVYTVDVPLALGTTLTLNKNTTYWLVFAAKTNLSAYTATTRFNWYTAAVVGNKAKLIDPRNAFGAGATDWTDISSLTADPSFDGLSFSIEGETALGTGEVYNSNKVSISPNPTSDYLNFNSKVQSVQIVDASGRNVSSSKVVNNQIDVRNLTKGIYFVKFQTEKGVQTEKFIKK</sequence>
<dbReference type="NCBIfam" id="TIGR04183">
    <property type="entry name" value="Por_Secre_tail"/>
    <property type="match status" value="1"/>
</dbReference>
<evidence type="ECO:0000256" key="1">
    <source>
        <dbReference type="ARBA" id="ARBA00022729"/>
    </source>
</evidence>
<proteinExistence type="predicted"/>
<evidence type="ECO:0000313" key="4">
    <source>
        <dbReference type="EMBL" id="MBF8456024.1"/>
    </source>
</evidence>
<evidence type="ECO:0000313" key="5">
    <source>
        <dbReference type="Proteomes" id="UP000660070"/>
    </source>
</evidence>
<dbReference type="RefSeq" id="WP_196078569.1">
    <property type="nucleotide sequence ID" value="NZ_JADPVI010000001.1"/>
</dbReference>
<keyword evidence="5" id="KW-1185">Reference proteome</keyword>
<reference evidence="4 5" key="1">
    <citation type="submission" date="2020-11" db="EMBL/GenBank/DDBJ databases">
        <title>Kaistella gelatinilytica sp. nov., a flavobacterium isolated from Antarctic Soil.</title>
        <authorList>
            <person name="Li J."/>
        </authorList>
    </citation>
    <scope>NUCLEOTIDE SEQUENCE [LARGE SCALE GENOMIC DNA]</scope>
    <source>
        <strain evidence="4 5">G5-32</strain>
    </source>
</reference>
<feature type="domain" description="Secretion system C-terminal sorting" evidence="3">
    <location>
        <begin position="251"/>
        <end position="315"/>
    </location>
</feature>
<evidence type="ECO:0000259" key="3">
    <source>
        <dbReference type="Pfam" id="PF18962"/>
    </source>
</evidence>
<evidence type="ECO:0000256" key="2">
    <source>
        <dbReference type="SAM" id="SignalP"/>
    </source>
</evidence>
<dbReference type="InterPro" id="IPR026444">
    <property type="entry name" value="Secre_tail"/>
</dbReference>
<dbReference type="Proteomes" id="UP000660070">
    <property type="component" value="Unassembled WGS sequence"/>
</dbReference>
<organism evidence="4 5">
    <name type="scientific">Kaistella gelatinilytica</name>
    <dbReference type="NCBI Taxonomy" id="2787636"/>
    <lineage>
        <taxon>Bacteria</taxon>
        <taxon>Pseudomonadati</taxon>
        <taxon>Bacteroidota</taxon>
        <taxon>Flavobacteriia</taxon>
        <taxon>Flavobacteriales</taxon>
        <taxon>Weeksellaceae</taxon>
        <taxon>Chryseobacterium group</taxon>
        <taxon>Kaistella</taxon>
    </lineage>
</organism>
<keyword evidence="1 2" id="KW-0732">Signal</keyword>
<feature type="signal peptide" evidence="2">
    <location>
        <begin position="1"/>
        <end position="18"/>
    </location>
</feature>
<accession>A0ABS0F8I6</accession>